<evidence type="ECO:0000313" key="3">
    <source>
        <dbReference type="Proteomes" id="UP000784294"/>
    </source>
</evidence>
<dbReference type="Proteomes" id="UP000784294">
    <property type="component" value="Unassembled WGS sequence"/>
</dbReference>
<gene>
    <name evidence="2" type="ORF">PXEA_LOCUS101</name>
</gene>
<name>A0A3S5CB11_9PLAT</name>
<dbReference type="AlphaFoldDB" id="A0A3S5CB11"/>
<sequence>MGTHVHAHAHIHSRIDTLTCFQFAEESRAAPTLSTVDPTGGSLTFHAETCSPRAKTRTRQPAVLTLGYRPTGPRSPRRQGSCSKAAKWRPFGTRRAGRRQVIIFGS</sequence>
<accession>A0A3S5CB11</accession>
<organism evidence="2 3">
    <name type="scientific">Protopolystoma xenopodis</name>
    <dbReference type="NCBI Taxonomy" id="117903"/>
    <lineage>
        <taxon>Eukaryota</taxon>
        <taxon>Metazoa</taxon>
        <taxon>Spiralia</taxon>
        <taxon>Lophotrochozoa</taxon>
        <taxon>Platyhelminthes</taxon>
        <taxon>Monogenea</taxon>
        <taxon>Polyopisthocotylea</taxon>
        <taxon>Polystomatidea</taxon>
        <taxon>Polystomatidae</taxon>
        <taxon>Protopolystoma</taxon>
    </lineage>
</organism>
<proteinExistence type="predicted"/>
<reference evidence="2" key="1">
    <citation type="submission" date="2018-11" db="EMBL/GenBank/DDBJ databases">
        <authorList>
            <consortium name="Pathogen Informatics"/>
        </authorList>
    </citation>
    <scope>NUCLEOTIDE SEQUENCE</scope>
</reference>
<keyword evidence="3" id="KW-1185">Reference proteome</keyword>
<protein>
    <submittedName>
        <fullName evidence="2">Uncharacterized protein</fullName>
    </submittedName>
</protein>
<evidence type="ECO:0000256" key="1">
    <source>
        <dbReference type="SAM" id="MobiDB-lite"/>
    </source>
</evidence>
<feature type="region of interest" description="Disordered" evidence="1">
    <location>
        <begin position="45"/>
        <end position="86"/>
    </location>
</feature>
<comment type="caution">
    <text evidence="2">The sequence shown here is derived from an EMBL/GenBank/DDBJ whole genome shotgun (WGS) entry which is preliminary data.</text>
</comment>
<evidence type="ECO:0000313" key="2">
    <source>
        <dbReference type="EMBL" id="VEL06661.1"/>
    </source>
</evidence>
<dbReference type="EMBL" id="CAAALY010000193">
    <property type="protein sequence ID" value="VEL06661.1"/>
    <property type="molecule type" value="Genomic_DNA"/>
</dbReference>